<keyword evidence="1" id="KW-1133">Transmembrane helix</keyword>
<dbReference type="Proteomes" id="UP000579281">
    <property type="component" value="Unassembled WGS sequence"/>
</dbReference>
<protein>
    <submittedName>
        <fullName evidence="2">ABC-type multidrug transport system permease subunit</fullName>
    </submittedName>
</protein>
<name>A0A841L0T4_9FIRM</name>
<feature type="transmembrane region" description="Helical" evidence="1">
    <location>
        <begin position="12"/>
        <end position="33"/>
    </location>
</feature>
<keyword evidence="1" id="KW-0472">Membrane</keyword>
<feature type="transmembrane region" description="Helical" evidence="1">
    <location>
        <begin position="70"/>
        <end position="89"/>
    </location>
</feature>
<keyword evidence="3" id="KW-1185">Reference proteome</keyword>
<evidence type="ECO:0000313" key="3">
    <source>
        <dbReference type="Proteomes" id="UP000579281"/>
    </source>
</evidence>
<dbReference type="RefSeq" id="WP_184310529.1">
    <property type="nucleotide sequence ID" value="NZ_JACHEN010000011.1"/>
</dbReference>
<comment type="caution">
    <text evidence="2">The sequence shown here is derived from an EMBL/GenBank/DDBJ whole genome shotgun (WGS) entry which is preliminary data.</text>
</comment>
<accession>A0A841L0T4</accession>
<feature type="transmembrane region" description="Helical" evidence="1">
    <location>
        <begin position="101"/>
        <end position="123"/>
    </location>
</feature>
<gene>
    <name evidence="2" type="ORF">HNQ80_002076</name>
</gene>
<dbReference type="EMBL" id="JACHEN010000011">
    <property type="protein sequence ID" value="MBB6215985.1"/>
    <property type="molecule type" value="Genomic_DNA"/>
</dbReference>
<feature type="transmembrane region" description="Helical" evidence="1">
    <location>
        <begin position="45"/>
        <end position="63"/>
    </location>
</feature>
<organism evidence="2 3">
    <name type="scientific">Anaerosolibacter carboniphilus</name>
    <dbReference type="NCBI Taxonomy" id="1417629"/>
    <lineage>
        <taxon>Bacteria</taxon>
        <taxon>Bacillati</taxon>
        <taxon>Bacillota</taxon>
        <taxon>Clostridia</taxon>
        <taxon>Peptostreptococcales</taxon>
        <taxon>Thermotaleaceae</taxon>
        <taxon>Anaerosolibacter</taxon>
    </lineage>
</organism>
<sequence>MDKLRLNLQKQKGLALAVLLGYITFNGCFVFPFSNERFPFDFSKAILVISCYGIIAMCFTGLLKKGRSFIVFISTLFFTVIGLICRYFLEYGEVSNTMNFIPINIALYLTIVPFYCTLAYWAIYKWCDK</sequence>
<evidence type="ECO:0000256" key="1">
    <source>
        <dbReference type="SAM" id="Phobius"/>
    </source>
</evidence>
<keyword evidence="1" id="KW-0812">Transmembrane</keyword>
<evidence type="ECO:0000313" key="2">
    <source>
        <dbReference type="EMBL" id="MBB6215985.1"/>
    </source>
</evidence>
<dbReference type="AlphaFoldDB" id="A0A841L0T4"/>
<reference evidence="2 3" key="1">
    <citation type="submission" date="2020-08" db="EMBL/GenBank/DDBJ databases">
        <title>Genomic Encyclopedia of Type Strains, Phase IV (KMG-IV): sequencing the most valuable type-strain genomes for metagenomic binning, comparative biology and taxonomic classification.</title>
        <authorList>
            <person name="Goeker M."/>
        </authorList>
    </citation>
    <scope>NUCLEOTIDE SEQUENCE [LARGE SCALE GENOMIC DNA]</scope>
    <source>
        <strain evidence="2 3">DSM 103526</strain>
    </source>
</reference>
<proteinExistence type="predicted"/>